<keyword evidence="3" id="KW-1185">Reference proteome</keyword>
<proteinExistence type="predicted"/>
<evidence type="ECO:0000313" key="3">
    <source>
        <dbReference type="Proteomes" id="UP000600918"/>
    </source>
</evidence>
<gene>
    <name evidence="2" type="ORF">H0235_010855</name>
</gene>
<accession>A0A834NXU8</accession>
<dbReference type="Proteomes" id="UP000600918">
    <property type="component" value="Unassembled WGS sequence"/>
</dbReference>
<comment type="caution">
    <text evidence="2">The sequence shown here is derived from an EMBL/GenBank/DDBJ whole genome shotgun (WGS) entry which is preliminary data.</text>
</comment>
<organism evidence="2 3">
    <name type="scientific">Vespula pensylvanica</name>
    <name type="common">Western yellow jacket</name>
    <name type="synonym">Wasp</name>
    <dbReference type="NCBI Taxonomy" id="30213"/>
    <lineage>
        <taxon>Eukaryota</taxon>
        <taxon>Metazoa</taxon>
        <taxon>Ecdysozoa</taxon>
        <taxon>Arthropoda</taxon>
        <taxon>Hexapoda</taxon>
        <taxon>Insecta</taxon>
        <taxon>Pterygota</taxon>
        <taxon>Neoptera</taxon>
        <taxon>Endopterygota</taxon>
        <taxon>Hymenoptera</taxon>
        <taxon>Apocrita</taxon>
        <taxon>Aculeata</taxon>
        <taxon>Vespoidea</taxon>
        <taxon>Vespidae</taxon>
        <taxon>Vespinae</taxon>
        <taxon>Vespula</taxon>
    </lineage>
</organism>
<feature type="compositionally biased region" description="Acidic residues" evidence="1">
    <location>
        <begin position="72"/>
        <end position="100"/>
    </location>
</feature>
<dbReference type="EMBL" id="JACSDY010000009">
    <property type="protein sequence ID" value="KAF7420558.1"/>
    <property type="molecule type" value="Genomic_DNA"/>
</dbReference>
<dbReference type="AlphaFoldDB" id="A0A834NXU8"/>
<evidence type="ECO:0000256" key="1">
    <source>
        <dbReference type="SAM" id="MobiDB-lite"/>
    </source>
</evidence>
<evidence type="ECO:0000313" key="2">
    <source>
        <dbReference type="EMBL" id="KAF7420558.1"/>
    </source>
</evidence>
<reference evidence="2" key="1">
    <citation type="journal article" date="2020" name="G3 (Bethesda)">
        <title>High-Quality Assemblies for Three Invasive Social Wasps from the &lt;i&gt;Vespula&lt;/i&gt; Genus.</title>
        <authorList>
            <person name="Harrop T.W.R."/>
            <person name="Guhlin J."/>
            <person name="McLaughlin G.M."/>
            <person name="Permina E."/>
            <person name="Stockwell P."/>
            <person name="Gilligan J."/>
            <person name="Le Lec M.F."/>
            <person name="Gruber M.A.M."/>
            <person name="Quinn O."/>
            <person name="Lovegrove M."/>
            <person name="Duncan E.J."/>
            <person name="Remnant E.J."/>
            <person name="Van Eeckhoven J."/>
            <person name="Graham B."/>
            <person name="Knapp R.A."/>
            <person name="Langford K.W."/>
            <person name="Kronenberg Z."/>
            <person name="Press M.O."/>
            <person name="Eacker S.M."/>
            <person name="Wilson-Rankin E.E."/>
            <person name="Purcell J."/>
            <person name="Lester P.J."/>
            <person name="Dearden P.K."/>
        </authorList>
    </citation>
    <scope>NUCLEOTIDE SEQUENCE</scope>
    <source>
        <strain evidence="2">Volc-1</strain>
    </source>
</reference>
<protein>
    <submittedName>
        <fullName evidence="2">Uncharacterized protein</fullName>
    </submittedName>
</protein>
<feature type="region of interest" description="Disordered" evidence="1">
    <location>
        <begin position="71"/>
        <end position="104"/>
    </location>
</feature>
<sequence>MAHRTTLRPWSINQAIGIADFFDTGTNSGHWCVIGGGSVTRREKTNYDDKDEKNVGYRRKGAQEGYVVVGRDEEEVEEEVEEEEEEGEEEEEEEKEEEEEVKGRGRLGWWCEGMAWLAQESTGCERRGS</sequence>
<name>A0A834NXU8_VESPE</name>